<feature type="transmembrane region" description="Helical" evidence="1">
    <location>
        <begin position="34"/>
        <end position="50"/>
    </location>
</feature>
<organism evidence="3 4">
    <name type="scientific">Aliiruegeria lutimaris</name>
    <dbReference type="NCBI Taxonomy" id="571298"/>
    <lineage>
        <taxon>Bacteria</taxon>
        <taxon>Pseudomonadati</taxon>
        <taxon>Pseudomonadota</taxon>
        <taxon>Alphaproteobacteria</taxon>
        <taxon>Rhodobacterales</taxon>
        <taxon>Roseobacteraceae</taxon>
        <taxon>Aliiruegeria</taxon>
    </lineage>
</organism>
<dbReference type="RefSeq" id="WP_170844550.1">
    <property type="nucleotide sequence ID" value="NZ_FNEK01000022.1"/>
</dbReference>
<evidence type="ECO:0000313" key="3">
    <source>
        <dbReference type="EMBL" id="SDJ68777.1"/>
    </source>
</evidence>
<reference evidence="3 4" key="1">
    <citation type="submission" date="2016-10" db="EMBL/GenBank/DDBJ databases">
        <authorList>
            <person name="de Groot N.N."/>
        </authorList>
    </citation>
    <scope>NUCLEOTIDE SEQUENCE [LARGE SCALE GENOMIC DNA]</scope>
    <source>
        <strain evidence="3 4">DSM 25294</strain>
    </source>
</reference>
<accession>A0A1G8VSE7</accession>
<keyword evidence="2" id="KW-0732">Signal</keyword>
<name>A0A1G8VSE7_9RHOB</name>
<keyword evidence="1" id="KW-1133">Transmembrane helix</keyword>
<keyword evidence="4" id="KW-1185">Reference proteome</keyword>
<dbReference type="EMBL" id="FNEK01000022">
    <property type="protein sequence ID" value="SDJ68777.1"/>
    <property type="molecule type" value="Genomic_DNA"/>
</dbReference>
<dbReference type="STRING" id="571298.SAMN04488026_102217"/>
<dbReference type="AlphaFoldDB" id="A0A1G8VSE7"/>
<protein>
    <submittedName>
        <fullName evidence="3">Uncharacterized protein</fullName>
    </submittedName>
</protein>
<evidence type="ECO:0000256" key="1">
    <source>
        <dbReference type="SAM" id="Phobius"/>
    </source>
</evidence>
<evidence type="ECO:0000256" key="2">
    <source>
        <dbReference type="SAM" id="SignalP"/>
    </source>
</evidence>
<feature type="chain" id="PRO_5011438302" evidence="2">
    <location>
        <begin position="19"/>
        <end position="56"/>
    </location>
</feature>
<evidence type="ECO:0000313" key="4">
    <source>
        <dbReference type="Proteomes" id="UP000199382"/>
    </source>
</evidence>
<dbReference type="Proteomes" id="UP000199382">
    <property type="component" value="Unassembled WGS sequence"/>
</dbReference>
<gene>
    <name evidence="3" type="ORF">SAMN04488026_102217</name>
</gene>
<sequence>MKKLTALLPFMAALPAHAHETGPIAHLHPHGPDIAALTAIGVVALAYVVWKVRQRR</sequence>
<keyword evidence="1" id="KW-0812">Transmembrane</keyword>
<feature type="signal peptide" evidence="2">
    <location>
        <begin position="1"/>
        <end position="18"/>
    </location>
</feature>
<keyword evidence="1" id="KW-0472">Membrane</keyword>
<proteinExistence type="predicted"/>